<keyword evidence="11 15" id="KW-0457">Lysine biosynthesis</keyword>
<reference evidence="17" key="1">
    <citation type="submission" date="2022-09" db="EMBL/GenBank/DDBJ databases">
        <title>The genome sequence of Tsuneonella sp. YG55.</title>
        <authorList>
            <person name="Liu Y."/>
        </authorList>
    </citation>
    <scope>NUCLEOTIDE SEQUENCE</scope>
    <source>
        <strain evidence="17">YG55</strain>
    </source>
</reference>
<evidence type="ECO:0000256" key="4">
    <source>
        <dbReference type="ARBA" id="ARBA00011921"/>
    </source>
</evidence>
<keyword evidence="9 15" id="KW-0862">Zinc</keyword>
<evidence type="ECO:0000256" key="3">
    <source>
        <dbReference type="ARBA" id="ARBA00011738"/>
    </source>
</evidence>
<protein>
    <recommendedName>
        <fullName evidence="5 15">Succinyl-diaminopimelate desuccinylase</fullName>
        <shortName evidence="15">SDAP desuccinylase</shortName>
        <ecNumber evidence="4 15">3.5.1.18</ecNumber>
    </recommendedName>
    <alternativeName>
        <fullName evidence="13 15">N-succinyl-LL-2,6-diaminoheptanedioate amidohydrolase</fullName>
    </alternativeName>
</protein>
<sequence>MTDASVADLAEKLIACPSVTPAQGLVFDALEAILAPHGFEIDRFVAGEAPDGPVENLFAIRRGPAGSRHFAFAGHLDVVPPGEGWTSAPFAPERRPSPGGDLLYGRGAVDMKGAIAAMAAAVRDLPADAGTVSFVITGDEEGPAIHGTRALIERMRERRDVPDLILVGEPTSTHRLGDMVKIGRRGSVNIWLEVEGVQGHVAYPHLADNPITKLVAMLSELESLTLDEGDEWFQPSNIEITDLEVGNPAHNVIPAKAKARISIRFNARHTGAELAERVAAIAERHGGTARAIISGEAFLTPPGAFSSMISDAVEAETGVKPELSTTGGTSDARFLKDLAPVIEFGLCNATMHKRDEGVAVADLEVLARIYRRIARAALAC</sequence>
<dbReference type="NCBIfam" id="TIGR01246">
    <property type="entry name" value="dapE_proteo"/>
    <property type="match status" value="1"/>
</dbReference>
<gene>
    <name evidence="15 17" type="primary">dapE</name>
    <name evidence="17" type="ORF">N0B51_00440</name>
</gene>
<evidence type="ECO:0000256" key="8">
    <source>
        <dbReference type="ARBA" id="ARBA00022801"/>
    </source>
</evidence>
<evidence type="ECO:0000256" key="14">
    <source>
        <dbReference type="ARBA" id="ARBA00051301"/>
    </source>
</evidence>
<dbReference type="SUPFAM" id="SSF55031">
    <property type="entry name" value="Bacterial exopeptidase dimerisation domain"/>
    <property type="match status" value="1"/>
</dbReference>
<dbReference type="PANTHER" id="PTHR43808">
    <property type="entry name" value="ACETYLORNITHINE DEACETYLASE"/>
    <property type="match status" value="1"/>
</dbReference>
<evidence type="ECO:0000313" key="18">
    <source>
        <dbReference type="Proteomes" id="UP001142648"/>
    </source>
</evidence>
<feature type="domain" description="Peptidase M20 dimerisation" evidence="16">
    <location>
        <begin position="182"/>
        <end position="286"/>
    </location>
</feature>
<dbReference type="GO" id="GO:0009089">
    <property type="term" value="P:lysine biosynthetic process via diaminopimelate"/>
    <property type="evidence" value="ECO:0007669"/>
    <property type="project" value="UniProtKB-UniRule"/>
</dbReference>
<evidence type="ECO:0000256" key="11">
    <source>
        <dbReference type="ARBA" id="ARBA00023154"/>
    </source>
</evidence>
<evidence type="ECO:0000256" key="12">
    <source>
        <dbReference type="ARBA" id="ARBA00023285"/>
    </source>
</evidence>
<feature type="binding site" evidence="15">
    <location>
        <position position="141"/>
    </location>
    <ligand>
        <name>Zn(2+)</name>
        <dbReference type="ChEBI" id="CHEBI:29105"/>
        <label>2</label>
    </ligand>
</feature>
<keyword evidence="12 15" id="KW-0170">Cobalt</keyword>
<feature type="binding site" evidence="15">
    <location>
        <position position="352"/>
    </location>
    <ligand>
        <name>Zn(2+)</name>
        <dbReference type="ChEBI" id="CHEBI:29105"/>
        <label>2</label>
    </ligand>
</feature>
<evidence type="ECO:0000256" key="5">
    <source>
        <dbReference type="ARBA" id="ARBA00022391"/>
    </source>
</evidence>
<keyword evidence="8 15" id="KW-0378">Hydrolase</keyword>
<feature type="binding site" evidence="15">
    <location>
        <position position="110"/>
    </location>
    <ligand>
        <name>Zn(2+)</name>
        <dbReference type="ChEBI" id="CHEBI:29105"/>
        <label>1</label>
    </ligand>
</feature>
<dbReference type="InterPro" id="IPR001261">
    <property type="entry name" value="ArgE/DapE_CS"/>
</dbReference>
<evidence type="ECO:0000313" key="17">
    <source>
        <dbReference type="EMBL" id="MCT2557438.1"/>
    </source>
</evidence>
<evidence type="ECO:0000256" key="7">
    <source>
        <dbReference type="ARBA" id="ARBA00022723"/>
    </source>
</evidence>
<keyword evidence="7 15" id="KW-0479">Metal-binding</keyword>
<dbReference type="GO" id="GO:0019877">
    <property type="term" value="P:diaminopimelate biosynthetic process"/>
    <property type="evidence" value="ECO:0007669"/>
    <property type="project" value="UniProtKB-UniRule"/>
</dbReference>
<dbReference type="RefSeq" id="WP_259960220.1">
    <property type="nucleotide sequence ID" value="NZ_JAOAMV010000001.1"/>
</dbReference>
<dbReference type="Gene3D" id="3.40.630.10">
    <property type="entry name" value="Zn peptidases"/>
    <property type="match status" value="2"/>
</dbReference>
<dbReference type="InterPro" id="IPR036264">
    <property type="entry name" value="Bact_exopeptidase_dim_dom"/>
</dbReference>
<evidence type="ECO:0000256" key="6">
    <source>
        <dbReference type="ARBA" id="ARBA00022605"/>
    </source>
</evidence>
<comment type="subunit">
    <text evidence="3 15">Homodimer.</text>
</comment>
<evidence type="ECO:0000256" key="9">
    <source>
        <dbReference type="ARBA" id="ARBA00022833"/>
    </source>
</evidence>
<comment type="caution">
    <text evidence="17">The sequence shown here is derived from an EMBL/GenBank/DDBJ whole genome shotgun (WGS) entry which is preliminary data.</text>
</comment>
<dbReference type="GO" id="GO:0006526">
    <property type="term" value="P:L-arginine biosynthetic process"/>
    <property type="evidence" value="ECO:0007669"/>
    <property type="project" value="TreeGrafter"/>
</dbReference>
<evidence type="ECO:0000256" key="13">
    <source>
        <dbReference type="ARBA" id="ARBA00031891"/>
    </source>
</evidence>
<accession>A0A9X2VY27</accession>
<keyword evidence="18" id="KW-1185">Reference proteome</keyword>
<dbReference type="InterPro" id="IPR005941">
    <property type="entry name" value="DapE_proteobac"/>
</dbReference>
<evidence type="ECO:0000256" key="10">
    <source>
        <dbReference type="ARBA" id="ARBA00022915"/>
    </source>
</evidence>
<dbReference type="NCBIfam" id="NF009557">
    <property type="entry name" value="PRK13009.1"/>
    <property type="match status" value="1"/>
</dbReference>
<dbReference type="GO" id="GO:0009014">
    <property type="term" value="F:succinyl-diaminopimelate desuccinylase activity"/>
    <property type="evidence" value="ECO:0007669"/>
    <property type="project" value="UniProtKB-UniRule"/>
</dbReference>
<dbReference type="InterPro" id="IPR011650">
    <property type="entry name" value="Peptidase_M20_dimer"/>
</dbReference>
<dbReference type="EC" id="3.5.1.18" evidence="4 15"/>
<dbReference type="EMBL" id="JAOAMV010000001">
    <property type="protein sequence ID" value="MCT2557438.1"/>
    <property type="molecule type" value="Genomic_DNA"/>
</dbReference>
<comment type="similarity">
    <text evidence="2 15">Belongs to the peptidase M20A family. DapE subfamily.</text>
</comment>
<dbReference type="AlphaFoldDB" id="A0A9X2VY27"/>
<dbReference type="GO" id="GO:0008270">
    <property type="term" value="F:zinc ion binding"/>
    <property type="evidence" value="ECO:0007669"/>
    <property type="project" value="UniProtKB-UniRule"/>
</dbReference>
<dbReference type="CDD" id="cd03891">
    <property type="entry name" value="M20_DapE_proteobac"/>
    <property type="match status" value="1"/>
</dbReference>
<dbReference type="PANTHER" id="PTHR43808:SF31">
    <property type="entry name" value="N-ACETYL-L-CITRULLINE DEACETYLASE"/>
    <property type="match status" value="1"/>
</dbReference>
<organism evidence="17 18">
    <name type="scientific">Tsuneonella litorea</name>
    <dbReference type="NCBI Taxonomy" id="2976475"/>
    <lineage>
        <taxon>Bacteria</taxon>
        <taxon>Pseudomonadati</taxon>
        <taxon>Pseudomonadota</taxon>
        <taxon>Alphaproteobacteria</taxon>
        <taxon>Sphingomonadales</taxon>
        <taxon>Erythrobacteraceae</taxon>
        <taxon>Tsuneonella</taxon>
    </lineage>
</organism>
<dbReference type="InterPro" id="IPR002933">
    <property type="entry name" value="Peptidase_M20"/>
</dbReference>
<comment type="catalytic activity">
    <reaction evidence="14 15">
        <text>N-succinyl-(2S,6S)-2,6-diaminopimelate + H2O = (2S,6S)-2,6-diaminopimelate + succinate</text>
        <dbReference type="Rhea" id="RHEA:22608"/>
        <dbReference type="ChEBI" id="CHEBI:15377"/>
        <dbReference type="ChEBI" id="CHEBI:30031"/>
        <dbReference type="ChEBI" id="CHEBI:57609"/>
        <dbReference type="ChEBI" id="CHEBI:58087"/>
        <dbReference type="EC" id="3.5.1.18"/>
    </reaction>
</comment>
<comment type="pathway">
    <text evidence="1 15">Amino-acid biosynthesis; L-lysine biosynthesis via DAP pathway; LL-2,6-diaminopimelate from (S)-tetrahydrodipicolinate (succinylase route): step 3/3.</text>
</comment>
<dbReference type="GO" id="GO:0050897">
    <property type="term" value="F:cobalt ion binding"/>
    <property type="evidence" value="ECO:0007669"/>
    <property type="project" value="UniProtKB-UniRule"/>
</dbReference>
<feature type="binding site" evidence="15">
    <location>
        <position position="169"/>
    </location>
    <ligand>
        <name>Zn(2+)</name>
        <dbReference type="ChEBI" id="CHEBI:29105"/>
        <label>1</label>
    </ligand>
</feature>
<comment type="function">
    <text evidence="15">Catalyzes the hydrolysis of N-succinyl-L,L-diaminopimelic acid (SDAP), forming succinate and LL-2,6-diaminopimelate (DAP), an intermediate involved in the bacterial biosynthesis of lysine and meso-diaminopimelic acid, an essential component of bacterial cell walls.</text>
</comment>
<feature type="binding site" evidence="15">
    <location>
        <position position="110"/>
    </location>
    <ligand>
        <name>Zn(2+)</name>
        <dbReference type="ChEBI" id="CHEBI:29105"/>
        <label>2</label>
    </ligand>
</feature>
<comment type="cofactor">
    <cofactor evidence="15">
        <name>Zn(2+)</name>
        <dbReference type="ChEBI" id="CHEBI:29105"/>
    </cofactor>
    <cofactor evidence="15">
        <name>Co(2+)</name>
        <dbReference type="ChEBI" id="CHEBI:48828"/>
    </cofactor>
    <text evidence="15">Binds 2 Zn(2+) or Co(2+) ions per subunit.</text>
</comment>
<feature type="active site" evidence="15">
    <location>
        <position position="77"/>
    </location>
</feature>
<dbReference type="HAMAP" id="MF_01690">
    <property type="entry name" value="DapE"/>
    <property type="match status" value="1"/>
</dbReference>
<dbReference type="Pfam" id="PF01546">
    <property type="entry name" value="Peptidase_M20"/>
    <property type="match status" value="1"/>
</dbReference>
<keyword evidence="6 15" id="KW-0028">Amino-acid biosynthesis</keyword>
<dbReference type="PROSITE" id="PS00759">
    <property type="entry name" value="ARGE_DAPE_CPG2_2"/>
    <property type="match status" value="1"/>
</dbReference>
<keyword evidence="10 15" id="KW-0220">Diaminopimelate biosynthesis</keyword>
<dbReference type="GO" id="GO:0008777">
    <property type="term" value="F:acetylornithine deacetylase activity"/>
    <property type="evidence" value="ECO:0007669"/>
    <property type="project" value="TreeGrafter"/>
</dbReference>
<dbReference type="Proteomes" id="UP001142648">
    <property type="component" value="Unassembled WGS sequence"/>
</dbReference>
<dbReference type="Pfam" id="PF07687">
    <property type="entry name" value="M20_dimer"/>
    <property type="match status" value="1"/>
</dbReference>
<dbReference type="SUPFAM" id="SSF53187">
    <property type="entry name" value="Zn-dependent exopeptidases"/>
    <property type="match status" value="1"/>
</dbReference>
<name>A0A9X2VY27_9SPHN</name>
<evidence type="ECO:0000256" key="2">
    <source>
        <dbReference type="ARBA" id="ARBA00006746"/>
    </source>
</evidence>
<evidence type="ECO:0000256" key="15">
    <source>
        <dbReference type="HAMAP-Rule" id="MF_01690"/>
    </source>
</evidence>
<evidence type="ECO:0000256" key="1">
    <source>
        <dbReference type="ARBA" id="ARBA00005130"/>
    </source>
</evidence>
<dbReference type="InterPro" id="IPR050072">
    <property type="entry name" value="Peptidase_M20A"/>
</dbReference>
<feature type="binding site" evidence="15">
    <location>
        <position position="75"/>
    </location>
    <ligand>
        <name>Zn(2+)</name>
        <dbReference type="ChEBI" id="CHEBI:29105"/>
        <label>1</label>
    </ligand>
</feature>
<proteinExistence type="inferred from homology"/>
<evidence type="ECO:0000259" key="16">
    <source>
        <dbReference type="Pfam" id="PF07687"/>
    </source>
</evidence>
<feature type="active site" description="Proton acceptor" evidence="15">
    <location>
        <position position="140"/>
    </location>
</feature>